<feature type="region of interest" description="Disordered" evidence="1">
    <location>
        <begin position="342"/>
        <end position="406"/>
    </location>
</feature>
<reference evidence="3" key="1">
    <citation type="submission" date="2015-09" db="EMBL/GenBank/DDBJ databases">
        <authorList>
            <consortium name="Pathogen Informatics"/>
        </authorList>
    </citation>
    <scope>NUCLEOTIDE SEQUENCE [LARGE SCALE GENOMIC DNA]</scope>
    <source>
        <strain evidence="3">Lake Konstanz</strain>
    </source>
</reference>
<dbReference type="EMBL" id="CYKH01002078">
    <property type="protein sequence ID" value="CUG92706.1"/>
    <property type="molecule type" value="Genomic_DNA"/>
</dbReference>
<gene>
    <name evidence="2" type="ORF">BSAL_38955</name>
</gene>
<accession>A0A0S4JQV0</accession>
<keyword evidence="3" id="KW-1185">Reference proteome</keyword>
<feature type="compositionally biased region" description="Polar residues" evidence="1">
    <location>
        <begin position="437"/>
        <end position="454"/>
    </location>
</feature>
<dbReference type="AlphaFoldDB" id="A0A0S4JQV0"/>
<sequence>MSVAIASVSILPTALPRGRTTVTTPHNNTALRNVSPFSTFRADESLRSTASGELWFEPEELLSLHVVTSPSLTDHHSSSSSSAAAPRQDHHNFDSAFNGSGSRHRRHIDGGQPPSSPPPQQNGTAATTTHHKLQQLSVMLYQCDQLLTAVIDSAPAPATPAESNVRRHPLPPATEACPHNGIRGKLEVVAAAAKRKLSPSPTAAMTSRTEPPQIESQSNYPSDLKNGSCPPSSAIPNGACGSAPSQALPRVLVVDDSIAAAAAAAAPSMTRFLSGESSSVSTPSSYTSSSSHSLHHIATPQMMRATSRNPSSQQDANTATPLLPKPTLPSLLVVMSSVNDDSFGEEYSGDDGGSGGDINANNTTLPPTAMNNAEQPNTAIHHLAPHPPPPPATTTSSPSRKLCGQQHLPYSAPPMPQIAAAGAVASNPRKNGPLYSSIGTGSEHNLSIASQSIVPTEHNNHPHRQASSMLLDLQRSYNND</sequence>
<feature type="compositionally biased region" description="Polar residues" evidence="1">
    <location>
        <begin position="304"/>
        <end position="317"/>
    </location>
</feature>
<feature type="compositionally biased region" description="Low complexity" evidence="1">
    <location>
        <begin position="274"/>
        <end position="292"/>
    </location>
</feature>
<dbReference type="Proteomes" id="UP000051952">
    <property type="component" value="Unassembled WGS sequence"/>
</dbReference>
<proteinExistence type="predicted"/>
<protein>
    <submittedName>
        <fullName evidence="2">Uncharacterized protein</fullName>
    </submittedName>
</protein>
<feature type="region of interest" description="Disordered" evidence="1">
    <location>
        <begin position="71"/>
        <end position="129"/>
    </location>
</feature>
<evidence type="ECO:0000313" key="3">
    <source>
        <dbReference type="Proteomes" id="UP000051952"/>
    </source>
</evidence>
<feature type="region of interest" description="Disordered" evidence="1">
    <location>
        <begin position="157"/>
        <end position="181"/>
    </location>
</feature>
<feature type="region of interest" description="Disordered" evidence="1">
    <location>
        <begin position="193"/>
        <end position="232"/>
    </location>
</feature>
<feature type="compositionally biased region" description="Polar residues" evidence="1">
    <location>
        <begin position="199"/>
        <end position="221"/>
    </location>
</feature>
<evidence type="ECO:0000313" key="2">
    <source>
        <dbReference type="EMBL" id="CUG92706.1"/>
    </source>
</evidence>
<evidence type="ECO:0000256" key="1">
    <source>
        <dbReference type="SAM" id="MobiDB-lite"/>
    </source>
</evidence>
<feature type="region of interest" description="Disordered" evidence="1">
    <location>
        <begin position="435"/>
        <end position="480"/>
    </location>
</feature>
<feature type="region of interest" description="Disordered" evidence="1">
    <location>
        <begin position="268"/>
        <end position="326"/>
    </location>
</feature>
<feature type="compositionally biased region" description="Polar residues" evidence="1">
    <location>
        <begin position="359"/>
        <end position="378"/>
    </location>
</feature>
<dbReference type="VEuPathDB" id="TriTrypDB:BSAL_38955"/>
<organism evidence="2 3">
    <name type="scientific">Bodo saltans</name>
    <name type="common">Flagellated protozoan</name>
    <dbReference type="NCBI Taxonomy" id="75058"/>
    <lineage>
        <taxon>Eukaryota</taxon>
        <taxon>Discoba</taxon>
        <taxon>Euglenozoa</taxon>
        <taxon>Kinetoplastea</taxon>
        <taxon>Metakinetoplastina</taxon>
        <taxon>Eubodonida</taxon>
        <taxon>Bodonidae</taxon>
        <taxon>Bodo</taxon>
    </lineage>
</organism>
<feature type="non-terminal residue" evidence="2">
    <location>
        <position position="480"/>
    </location>
</feature>
<name>A0A0S4JQV0_BODSA</name>